<name>D7KDJ3_ARALL</name>
<accession>D7KDJ3</accession>
<dbReference type="PANTHER" id="PTHR33137:SF4">
    <property type="entry name" value="MEDIATOR OF RNA POLYMERASE II TRANSCRIPTION SUBUNIT 15A-RELATED"/>
    <property type="match status" value="1"/>
</dbReference>
<dbReference type="AlphaFoldDB" id="D7KDJ3"/>
<dbReference type="STRING" id="81972.D7KDJ3"/>
<keyword evidence="2" id="KW-1185">Reference proteome</keyword>
<sequence length="272" mass="29881">IKSMKETSFRDLNEIYQIVVAKLQQEDSLPQQKLRPDQFENLKRGKTGLDNMLQFLSLSKSNIKPGLKEKEIIDFLNKQSLRKIVQKGQLSKAQIQPMQQPLSQTVQDQSHDNQTTMQIQSMSKQGAGSRTQQIKQGVVQSLEIGTPGISASPLLQELTSPDENIRYPLTSTCGKSSATELPIERLIRAVKSISPQALSSAVTGSVPGNDSRASVGEDLVAMNKCCLQERNFMMQEGMVASVKRKRQTTPMPLSVASVGGSVGDSYKQFAGL</sequence>
<dbReference type="PANTHER" id="PTHR33137">
    <property type="entry name" value="MEDIATOR OF RNA POLYMERASE II TRANSCRIPTION SUBUNIT 15A-RELATED"/>
    <property type="match status" value="1"/>
</dbReference>
<feature type="non-terminal residue" evidence="1">
    <location>
        <position position="272"/>
    </location>
</feature>
<dbReference type="InterPro" id="IPR044661">
    <property type="entry name" value="MED15a/b/c-like"/>
</dbReference>
<dbReference type="eggNOG" id="ENOG502QQV3">
    <property type="taxonomic scope" value="Eukaryota"/>
</dbReference>
<proteinExistence type="predicted"/>
<dbReference type="EMBL" id="GL348713">
    <property type="protein sequence ID" value="EFH69139.1"/>
    <property type="molecule type" value="Genomic_DNA"/>
</dbReference>
<evidence type="ECO:0000313" key="2">
    <source>
        <dbReference type="Proteomes" id="UP000008694"/>
    </source>
</evidence>
<feature type="non-terminal residue" evidence="1">
    <location>
        <position position="1"/>
    </location>
</feature>
<gene>
    <name evidence="1" type="ORF">ARALYDRAFT_471775</name>
</gene>
<dbReference type="Gramene" id="fgenesh2_kg.1__1729__AT1G15770.1">
    <property type="protein sequence ID" value="fgenesh2_kg.1__1729__AT1G15770.1"/>
    <property type="gene ID" value="fgenesh2_kg.1__1729__AT1G15770.1"/>
</dbReference>
<protein>
    <submittedName>
        <fullName evidence="1">Uncharacterized protein</fullName>
    </submittedName>
</protein>
<dbReference type="GO" id="GO:0003713">
    <property type="term" value="F:transcription coactivator activity"/>
    <property type="evidence" value="ECO:0007669"/>
    <property type="project" value="InterPro"/>
</dbReference>
<evidence type="ECO:0000313" key="1">
    <source>
        <dbReference type="EMBL" id="EFH69139.1"/>
    </source>
</evidence>
<organism evidence="2">
    <name type="scientific">Arabidopsis lyrata subsp. lyrata</name>
    <name type="common">Lyre-leaved rock-cress</name>
    <dbReference type="NCBI Taxonomy" id="81972"/>
    <lineage>
        <taxon>Eukaryota</taxon>
        <taxon>Viridiplantae</taxon>
        <taxon>Streptophyta</taxon>
        <taxon>Embryophyta</taxon>
        <taxon>Tracheophyta</taxon>
        <taxon>Spermatophyta</taxon>
        <taxon>Magnoliopsida</taxon>
        <taxon>eudicotyledons</taxon>
        <taxon>Gunneridae</taxon>
        <taxon>Pentapetalae</taxon>
        <taxon>rosids</taxon>
        <taxon>malvids</taxon>
        <taxon>Brassicales</taxon>
        <taxon>Brassicaceae</taxon>
        <taxon>Camelineae</taxon>
        <taxon>Arabidopsis</taxon>
    </lineage>
</organism>
<dbReference type="HOGENOM" id="CLU_951061_0_0_1"/>
<dbReference type="Proteomes" id="UP000008694">
    <property type="component" value="Unassembled WGS sequence"/>
</dbReference>
<reference evidence="2" key="1">
    <citation type="journal article" date="2011" name="Nat. Genet.">
        <title>The Arabidopsis lyrata genome sequence and the basis of rapid genome size change.</title>
        <authorList>
            <person name="Hu T.T."/>
            <person name="Pattyn P."/>
            <person name="Bakker E.G."/>
            <person name="Cao J."/>
            <person name="Cheng J.-F."/>
            <person name="Clark R.M."/>
            <person name="Fahlgren N."/>
            <person name="Fawcett J.A."/>
            <person name="Grimwood J."/>
            <person name="Gundlach H."/>
            <person name="Haberer G."/>
            <person name="Hollister J.D."/>
            <person name="Ossowski S."/>
            <person name="Ottilar R.P."/>
            <person name="Salamov A.A."/>
            <person name="Schneeberger K."/>
            <person name="Spannagl M."/>
            <person name="Wang X."/>
            <person name="Yang L."/>
            <person name="Nasrallah M.E."/>
            <person name="Bergelson J."/>
            <person name="Carrington J.C."/>
            <person name="Gaut B.S."/>
            <person name="Schmutz J."/>
            <person name="Mayer K.F.X."/>
            <person name="Van de Peer Y."/>
            <person name="Grigoriev I.V."/>
            <person name="Nordborg M."/>
            <person name="Weigel D."/>
            <person name="Guo Y.-L."/>
        </authorList>
    </citation>
    <scope>NUCLEOTIDE SEQUENCE [LARGE SCALE GENOMIC DNA]</scope>
    <source>
        <strain evidence="2">cv. MN47</strain>
    </source>
</reference>
<dbReference type="GO" id="GO:0031490">
    <property type="term" value="F:chromatin DNA binding"/>
    <property type="evidence" value="ECO:0007669"/>
    <property type="project" value="InterPro"/>
</dbReference>